<dbReference type="Gene3D" id="6.10.200.10">
    <property type="entry name" value="Regulatory phage protein Cox"/>
    <property type="match status" value="1"/>
</dbReference>
<dbReference type="RefSeq" id="WP_255189552.1">
    <property type="nucleotide sequence ID" value="NZ_CP113517.1"/>
</dbReference>
<organism evidence="1 2">
    <name type="scientific">Methylomonas rapida</name>
    <dbReference type="NCBI Taxonomy" id="2963939"/>
    <lineage>
        <taxon>Bacteria</taxon>
        <taxon>Pseudomonadati</taxon>
        <taxon>Pseudomonadota</taxon>
        <taxon>Gammaproteobacteria</taxon>
        <taxon>Methylococcales</taxon>
        <taxon>Methylococcaceae</taxon>
        <taxon>Methylomonas</taxon>
    </lineage>
</organism>
<proteinExistence type="predicted"/>
<sequence length="72" mass="7966">MEQHEKEVKQITVQVQSFVPVMTMTQFGELAGMTYDSVKSQVINGNLPSIKIGKKRMVNVVALTEMAKLAIA</sequence>
<keyword evidence="2" id="KW-1185">Reference proteome</keyword>
<gene>
    <name evidence="1" type="ORF">NM686_019860</name>
</gene>
<evidence type="ECO:0000313" key="1">
    <source>
        <dbReference type="EMBL" id="WAR44577.1"/>
    </source>
</evidence>
<accession>A0ABY7GH38</accession>
<protein>
    <recommendedName>
        <fullName evidence="3">DNA-binding protein</fullName>
    </recommendedName>
</protein>
<dbReference type="Proteomes" id="UP001162780">
    <property type="component" value="Chromosome"/>
</dbReference>
<evidence type="ECO:0008006" key="3">
    <source>
        <dbReference type="Google" id="ProtNLM"/>
    </source>
</evidence>
<evidence type="ECO:0000313" key="2">
    <source>
        <dbReference type="Proteomes" id="UP001162780"/>
    </source>
</evidence>
<name>A0ABY7GH38_9GAMM</name>
<dbReference type="InterPro" id="IPR038147">
    <property type="entry name" value="Cox_sf"/>
</dbReference>
<reference evidence="1" key="1">
    <citation type="submission" date="2022-11" db="EMBL/GenBank/DDBJ databases">
        <title>Methylomonas rapida sp. nov., Carotenoid-Producing Obligate Methanotrophs with High Growth Characteristics and Biotechnological Potential.</title>
        <authorList>
            <person name="Tikhonova E.N."/>
            <person name="Suleimanov R.Z."/>
            <person name="Miroshnikov K."/>
            <person name="Oshkin I.Y."/>
            <person name="Belova S.E."/>
            <person name="Danilova O.V."/>
            <person name="Ashikhmin A."/>
            <person name="Konopkin A."/>
            <person name="But S.Y."/>
            <person name="Khmelenina V.N."/>
            <person name="Kuznetsov N."/>
            <person name="Pimenov N.V."/>
            <person name="Dedysh S.N."/>
        </authorList>
    </citation>
    <scope>NUCLEOTIDE SEQUENCE</scope>
    <source>
        <strain evidence="1">MP1</strain>
    </source>
</reference>
<dbReference type="EMBL" id="CP113517">
    <property type="protein sequence ID" value="WAR44577.1"/>
    <property type="molecule type" value="Genomic_DNA"/>
</dbReference>